<dbReference type="Gene3D" id="3.40.390.10">
    <property type="entry name" value="Collagenase (Catalytic Domain)"/>
    <property type="match status" value="1"/>
</dbReference>
<dbReference type="Pfam" id="PF00754">
    <property type="entry name" value="F5_F8_type_C"/>
    <property type="match status" value="1"/>
</dbReference>
<keyword evidence="11" id="KW-1185">Reference proteome</keyword>
<dbReference type="Proteomes" id="UP000887567">
    <property type="component" value="Unplaced"/>
</dbReference>
<dbReference type="GO" id="GO:0006508">
    <property type="term" value="P:proteolysis"/>
    <property type="evidence" value="ECO:0007669"/>
    <property type="project" value="UniProtKB-KW"/>
</dbReference>
<dbReference type="Gene3D" id="2.60.120.260">
    <property type="entry name" value="Galactose-binding domain-like"/>
    <property type="match status" value="1"/>
</dbReference>
<dbReference type="SMART" id="SM00235">
    <property type="entry name" value="ZnMc"/>
    <property type="match status" value="1"/>
</dbReference>
<evidence type="ECO:0000259" key="9">
    <source>
        <dbReference type="PROSITE" id="PS51864"/>
    </source>
</evidence>
<feature type="chain" id="PRO_5038163969" description="Metalloendopeptidase" evidence="7">
    <location>
        <begin position="24"/>
        <end position="406"/>
    </location>
</feature>
<dbReference type="AlphaFoldDB" id="A0A913XUY5"/>
<keyword evidence="3 6" id="KW-0378">Hydrolase</keyword>
<evidence type="ECO:0000256" key="7">
    <source>
        <dbReference type="RuleBase" id="RU361183"/>
    </source>
</evidence>
<dbReference type="KEGG" id="epa:110248068"/>
<dbReference type="GO" id="GO:0008270">
    <property type="term" value="F:zinc ion binding"/>
    <property type="evidence" value="ECO:0007669"/>
    <property type="project" value="UniProtKB-UniRule"/>
</dbReference>
<dbReference type="InterPro" id="IPR001506">
    <property type="entry name" value="Peptidase_M12A"/>
</dbReference>
<dbReference type="PRINTS" id="PR00480">
    <property type="entry name" value="ASTACIN"/>
</dbReference>
<evidence type="ECO:0000256" key="4">
    <source>
        <dbReference type="ARBA" id="ARBA00022833"/>
    </source>
</evidence>
<dbReference type="FunFam" id="2.60.120.260:FF:000016">
    <property type="entry name" value="Contactin-associated protein-like 4 isoform 1"/>
    <property type="match status" value="1"/>
</dbReference>
<accession>A0A913XUY5</accession>
<dbReference type="GO" id="GO:0004222">
    <property type="term" value="F:metalloendopeptidase activity"/>
    <property type="evidence" value="ECO:0007669"/>
    <property type="project" value="UniProtKB-UniRule"/>
</dbReference>
<name>A0A913XUY5_EXADI</name>
<evidence type="ECO:0000313" key="11">
    <source>
        <dbReference type="Proteomes" id="UP000887567"/>
    </source>
</evidence>
<dbReference type="RefSeq" id="XP_020910221.1">
    <property type="nucleotide sequence ID" value="XM_021054562.2"/>
</dbReference>
<feature type="domain" description="Peptidase M12A" evidence="9">
    <location>
        <begin position="56"/>
        <end position="251"/>
    </location>
</feature>
<dbReference type="PANTHER" id="PTHR10127">
    <property type="entry name" value="DISCOIDIN, CUB, EGF, LAMININ , AND ZINC METALLOPROTEASE DOMAIN CONTAINING"/>
    <property type="match status" value="1"/>
</dbReference>
<dbReference type="Pfam" id="PF01400">
    <property type="entry name" value="Astacin"/>
    <property type="match status" value="1"/>
</dbReference>
<dbReference type="GeneID" id="110248068"/>
<evidence type="ECO:0000313" key="10">
    <source>
        <dbReference type="EnsemblMetazoa" id="XP_020910221.1"/>
    </source>
</evidence>
<dbReference type="SUPFAM" id="SSF49785">
    <property type="entry name" value="Galactose-binding domain-like"/>
    <property type="match status" value="1"/>
</dbReference>
<feature type="signal peptide" evidence="7">
    <location>
        <begin position="1"/>
        <end position="23"/>
    </location>
</feature>
<dbReference type="InterPro" id="IPR000421">
    <property type="entry name" value="FA58C"/>
</dbReference>
<dbReference type="SMART" id="SM00231">
    <property type="entry name" value="FA58C"/>
    <property type="match status" value="1"/>
</dbReference>
<evidence type="ECO:0000256" key="5">
    <source>
        <dbReference type="ARBA" id="ARBA00023049"/>
    </source>
</evidence>
<evidence type="ECO:0000256" key="2">
    <source>
        <dbReference type="ARBA" id="ARBA00022723"/>
    </source>
</evidence>
<dbReference type="OMA" id="WITASSY"/>
<evidence type="ECO:0000259" key="8">
    <source>
        <dbReference type="PROSITE" id="PS50022"/>
    </source>
</evidence>
<keyword evidence="1 6" id="KW-0645">Protease</keyword>
<feature type="domain" description="F5/8 type C" evidence="8">
    <location>
        <begin position="256"/>
        <end position="404"/>
    </location>
</feature>
<keyword evidence="5 6" id="KW-0482">Metalloprotease</keyword>
<reference evidence="10" key="1">
    <citation type="submission" date="2022-11" db="UniProtKB">
        <authorList>
            <consortium name="EnsemblMetazoa"/>
        </authorList>
    </citation>
    <scope>IDENTIFICATION</scope>
</reference>
<evidence type="ECO:0000256" key="3">
    <source>
        <dbReference type="ARBA" id="ARBA00022801"/>
    </source>
</evidence>
<dbReference type="SUPFAM" id="SSF55486">
    <property type="entry name" value="Metalloproteases ('zincins'), catalytic domain"/>
    <property type="match status" value="1"/>
</dbReference>
<proteinExistence type="predicted"/>
<dbReference type="InterPro" id="IPR008979">
    <property type="entry name" value="Galactose-bd-like_sf"/>
</dbReference>
<organism evidence="10 11">
    <name type="scientific">Exaiptasia diaphana</name>
    <name type="common">Tropical sea anemone</name>
    <name type="synonym">Aiptasia pulchella</name>
    <dbReference type="NCBI Taxonomy" id="2652724"/>
    <lineage>
        <taxon>Eukaryota</taxon>
        <taxon>Metazoa</taxon>
        <taxon>Cnidaria</taxon>
        <taxon>Anthozoa</taxon>
        <taxon>Hexacorallia</taxon>
        <taxon>Actiniaria</taxon>
        <taxon>Aiptasiidae</taxon>
        <taxon>Exaiptasia</taxon>
    </lineage>
</organism>
<dbReference type="PROSITE" id="PS51864">
    <property type="entry name" value="ASTACIN"/>
    <property type="match status" value="1"/>
</dbReference>
<dbReference type="EC" id="3.4.24.-" evidence="7"/>
<evidence type="ECO:0000256" key="6">
    <source>
        <dbReference type="PROSITE-ProRule" id="PRU01211"/>
    </source>
</evidence>
<comment type="cofactor">
    <cofactor evidence="6 7">
        <name>Zn(2+)</name>
        <dbReference type="ChEBI" id="CHEBI:29105"/>
    </cofactor>
    <text evidence="6 7">Binds 1 zinc ion per subunit.</text>
</comment>
<dbReference type="InterPro" id="IPR034035">
    <property type="entry name" value="Astacin-like_dom"/>
</dbReference>
<keyword evidence="4 6" id="KW-0862">Zinc</keyword>
<feature type="binding site" evidence="6">
    <location>
        <position position="148"/>
    </location>
    <ligand>
        <name>Zn(2+)</name>
        <dbReference type="ChEBI" id="CHEBI:29105"/>
        <note>catalytic</note>
    </ligand>
</feature>
<protein>
    <recommendedName>
        <fullName evidence="7">Metalloendopeptidase</fullName>
        <ecNumber evidence="7">3.4.24.-</ecNumber>
    </recommendedName>
</protein>
<dbReference type="EnsemblMetazoa" id="XM_021054562.2">
    <property type="protein sequence ID" value="XP_020910221.1"/>
    <property type="gene ID" value="LOC110248068"/>
</dbReference>
<dbReference type="PROSITE" id="PS01286">
    <property type="entry name" value="FA58C_2"/>
    <property type="match status" value="1"/>
</dbReference>
<comment type="caution">
    <text evidence="6">Lacks conserved residue(s) required for the propagation of feature annotation.</text>
</comment>
<feature type="binding site" evidence="6">
    <location>
        <position position="158"/>
    </location>
    <ligand>
        <name>Zn(2+)</name>
        <dbReference type="ChEBI" id="CHEBI:29105"/>
        <note>catalytic</note>
    </ligand>
</feature>
<dbReference type="PROSITE" id="PS01285">
    <property type="entry name" value="FA58C_1"/>
    <property type="match status" value="1"/>
</dbReference>
<dbReference type="InterPro" id="IPR006026">
    <property type="entry name" value="Peptidase_Metallo"/>
</dbReference>
<keyword evidence="7" id="KW-0732">Signal</keyword>
<dbReference type="PANTHER" id="PTHR10127:SF780">
    <property type="entry name" value="METALLOENDOPEPTIDASE"/>
    <property type="match status" value="1"/>
</dbReference>
<dbReference type="InterPro" id="IPR024079">
    <property type="entry name" value="MetalloPept_cat_dom_sf"/>
</dbReference>
<sequence>MKSINASLVLIQILMYGILLVECKKPGYDFINKGKEFEGDIKLDEYTGKLKKARVSVINRSLTWNNGIVPYAFHSSLNDYPYERQLINNAMALIARDSCVRFKLRTSENYYLNFIRGRGCYSYVGKSSIQGQSVSIGPGCGYIGIVLHEIMHSLGFFHTNSRPDRDSYVNVYYSNILKDHIIDFNKYKSSEVSRQGAPYDFKSILHLPRTSFSKNNRNTIESRAGPLVPLGQLNGLTPIDIQEINTLYRCTGYKGCYFALGMEDKTIQNSWITASSYKVSYQPHQARLHLTANTQGAGAWCASRSSIGQYLLIDLGKLKQVTGIATQGKIGIFTADAWVESYTVRYSIYRYHSWYQVYQTFPGNWDGSSSHYNSMNYPITARYIMIEPLKWTQEICMRVELYGCNV</sequence>
<dbReference type="CDD" id="cd04280">
    <property type="entry name" value="ZnMc_astacin_like"/>
    <property type="match status" value="1"/>
</dbReference>
<keyword evidence="2 6" id="KW-0479">Metal-binding</keyword>
<dbReference type="CDD" id="cd00057">
    <property type="entry name" value="FA58C"/>
    <property type="match status" value="1"/>
</dbReference>
<dbReference type="OrthoDB" id="291007at2759"/>
<dbReference type="PROSITE" id="PS50022">
    <property type="entry name" value="FA58C_3"/>
    <property type="match status" value="1"/>
</dbReference>
<evidence type="ECO:0000256" key="1">
    <source>
        <dbReference type="ARBA" id="ARBA00022670"/>
    </source>
</evidence>
<feature type="binding site" evidence="6">
    <location>
        <position position="152"/>
    </location>
    <ligand>
        <name>Zn(2+)</name>
        <dbReference type="ChEBI" id="CHEBI:29105"/>
        <note>catalytic</note>
    </ligand>
</feature>
<feature type="active site" evidence="6">
    <location>
        <position position="149"/>
    </location>
</feature>